<evidence type="ECO:0000256" key="3">
    <source>
        <dbReference type="ARBA" id="ARBA00007931"/>
    </source>
</evidence>
<gene>
    <name evidence="15" type="ORF">WMO45_01560</name>
</gene>
<evidence type="ECO:0000313" key="16">
    <source>
        <dbReference type="Proteomes" id="UP001440599"/>
    </source>
</evidence>
<evidence type="ECO:0000256" key="12">
    <source>
        <dbReference type="ARBA" id="ARBA00023136"/>
    </source>
</evidence>
<keyword evidence="9" id="KW-0862">Zinc</keyword>
<feature type="transmembrane region" description="Helical" evidence="13">
    <location>
        <begin position="180"/>
        <end position="197"/>
    </location>
</feature>
<comment type="subcellular location">
    <subcellularLocation>
        <location evidence="2">Cell membrane</location>
        <topology evidence="2">Multi-pass membrane protein</topology>
    </subcellularLocation>
</comment>
<keyword evidence="12 13" id="KW-0472">Membrane</keyword>
<accession>A0ABV1EKS4</accession>
<evidence type="ECO:0000256" key="4">
    <source>
        <dbReference type="ARBA" id="ARBA00022475"/>
    </source>
</evidence>
<evidence type="ECO:0000259" key="14">
    <source>
        <dbReference type="Pfam" id="PF02163"/>
    </source>
</evidence>
<evidence type="ECO:0000256" key="7">
    <source>
        <dbReference type="ARBA" id="ARBA00022723"/>
    </source>
</evidence>
<dbReference type="Pfam" id="PF02163">
    <property type="entry name" value="Peptidase_M50"/>
    <property type="match status" value="1"/>
</dbReference>
<keyword evidence="11" id="KW-0482">Metalloprotease</keyword>
<dbReference type="RefSeq" id="WP_349138889.1">
    <property type="nucleotide sequence ID" value="NZ_JBBMFT010000001.1"/>
</dbReference>
<keyword evidence="10 13" id="KW-1133">Transmembrane helix</keyword>
<keyword evidence="6 13" id="KW-0812">Transmembrane</keyword>
<evidence type="ECO:0000256" key="11">
    <source>
        <dbReference type="ARBA" id="ARBA00023049"/>
    </source>
</evidence>
<dbReference type="PANTHER" id="PTHR35864:SF1">
    <property type="entry name" value="ZINC METALLOPROTEASE YWHC-RELATED"/>
    <property type="match status" value="1"/>
</dbReference>
<comment type="cofactor">
    <cofactor evidence="1">
        <name>Zn(2+)</name>
        <dbReference type="ChEBI" id="CHEBI:29105"/>
    </cofactor>
</comment>
<keyword evidence="8" id="KW-0378">Hydrolase</keyword>
<keyword evidence="7" id="KW-0479">Metal-binding</keyword>
<dbReference type="CDD" id="cd06158">
    <property type="entry name" value="S2P-M50_like_1"/>
    <property type="match status" value="1"/>
</dbReference>
<comment type="caution">
    <text evidence="15">The sequence shown here is derived from an EMBL/GenBank/DDBJ whole genome shotgun (WGS) entry which is preliminary data.</text>
</comment>
<dbReference type="InterPro" id="IPR008915">
    <property type="entry name" value="Peptidase_M50"/>
</dbReference>
<keyword evidence="5 15" id="KW-0645">Protease</keyword>
<evidence type="ECO:0000256" key="10">
    <source>
        <dbReference type="ARBA" id="ARBA00022989"/>
    </source>
</evidence>
<protein>
    <submittedName>
        <fullName evidence="15">Site-2 protease family protein</fullName>
    </submittedName>
</protein>
<evidence type="ECO:0000256" key="5">
    <source>
        <dbReference type="ARBA" id="ARBA00022670"/>
    </source>
</evidence>
<evidence type="ECO:0000256" key="2">
    <source>
        <dbReference type="ARBA" id="ARBA00004651"/>
    </source>
</evidence>
<proteinExistence type="inferred from homology"/>
<evidence type="ECO:0000256" key="13">
    <source>
        <dbReference type="SAM" id="Phobius"/>
    </source>
</evidence>
<dbReference type="Proteomes" id="UP001440599">
    <property type="component" value="Unassembled WGS sequence"/>
</dbReference>
<sequence>MGSFANFIQNMDWWGGLTLLVSAVAALLCIVLHELSHGFVAWRLGDPTAKSAGRLTLNPLKHLDPLGLLMMIIVKVGWAKPVPVDMRYFKHPKSGMAITALAGPVANFLTSFASIALSSLIVRLPPFGEAEVVLLCFLSNLALLGVGMGLFNLIPISPLDGSKILFALLPDRMYYKVMRYEKYAMGLIVVLMLLGVFDRPLTFLMVHVLHFFCSITGMPLGSLLAFQDLSYLFSMFG</sequence>
<dbReference type="GO" id="GO:0006508">
    <property type="term" value="P:proteolysis"/>
    <property type="evidence" value="ECO:0007669"/>
    <property type="project" value="UniProtKB-KW"/>
</dbReference>
<evidence type="ECO:0000256" key="8">
    <source>
        <dbReference type="ARBA" id="ARBA00022801"/>
    </source>
</evidence>
<dbReference type="GO" id="GO:0008233">
    <property type="term" value="F:peptidase activity"/>
    <property type="evidence" value="ECO:0007669"/>
    <property type="project" value="UniProtKB-KW"/>
</dbReference>
<feature type="transmembrane region" description="Helical" evidence="13">
    <location>
        <begin position="96"/>
        <end position="120"/>
    </location>
</feature>
<dbReference type="PANTHER" id="PTHR35864">
    <property type="entry name" value="ZINC METALLOPROTEASE MJ0611-RELATED"/>
    <property type="match status" value="1"/>
</dbReference>
<feature type="transmembrane region" description="Helical" evidence="13">
    <location>
        <begin position="203"/>
        <end position="226"/>
    </location>
</feature>
<evidence type="ECO:0000256" key="9">
    <source>
        <dbReference type="ARBA" id="ARBA00022833"/>
    </source>
</evidence>
<name>A0ABV1EKS4_9FIRM</name>
<evidence type="ECO:0000313" key="15">
    <source>
        <dbReference type="EMBL" id="MEQ2455194.1"/>
    </source>
</evidence>
<feature type="transmembrane region" description="Helical" evidence="13">
    <location>
        <begin position="13"/>
        <end position="33"/>
    </location>
</feature>
<reference evidence="15 16" key="1">
    <citation type="submission" date="2024-03" db="EMBL/GenBank/DDBJ databases">
        <title>Human intestinal bacterial collection.</title>
        <authorList>
            <person name="Pauvert C."/>
            <person name="Hitch T.C.A."/>
            <person name="Clavel T."/>
        </authorList>
    </citation>
    <scope>NUCLEOTIDE SEQUENCE [LARGE SCALE GENOMIC DNA]</scope>
    <source>
        <strain evidence="15 16">CLA-AP-H34</strain>
    </source>
</reference>
<dbReference type="InterPro" id="IPR044537">
    <property type="entry name" value="Rip2-like"/>
</dbReference>
<keyword evidence="4" id="KW-1003">Cell membrane</keyword>
<evidence type="ECO:0000256" key="6">
    <source>
        <dbReference type="ARBA" id="ARBA00022692"/>
    </source>
</evidence>
<dbReference type="EMBL" id="JBBMFT010000001">
    <property type="protein sequence ID" value="MEQ2455194.1"/>
    <property type="molecule type" value="Genomic_DNA"/>
</dbReference>
<comment type="similarity">
    <text evidence="3">Belongs to the peptidase M50B family.</text>
</comment>
<keyword evidence="16" id="KW-1185">Reference proteome</keyword>
<organism evidence="15 16">
    <name type="scientific">Flavonifractor hominis</name>
    <dbReference type="NCBI Taxonomy" id="3133178"/>
    <lineage>
        <taxon>Bacteria</taxon>
        <taxon>Bacillati</taxon>
        <taxon>Bacillota</taxon>
        <taxon>Clostridia</taxon>
        <taxon>Eubacteriales</taxon>
        <taxon>Oscillospiraceae</taxon>
        <taxon>Flavonifractor</taxon>
    </lineage>
</organism>
<feature type="domain" description="Peptidase M50" evidence="14">
    <location>
        <begin position="134"/>
        <end position="193"/>
    </location>
</feature>
<dbReference type="InterPro" id="IPR052348">
    <property type="entry name" value="Metallopeptidase_M50B"/>
</dbReference>
<feature type="transmembrane region" description="Helical" evidence="13">
    <location>
        <begin position="132"/>
        <end position="159"/>
    </location>
</feature>
<evidence type="ECO:0000256" key="1">
    <source>
        <dbReference type="ARBA" id="ARBA00001947"/>
    </source>
</evidence>